<keyword evidence="3" id="KW-1185">Reference proteome</keyword>
<dbReference type="PANTHER" id="PTHR47135">
    <property type="entry name" value="FIBRONECTIN TYPE III DOMAIN-CONTAINING PROTEIN 7"/>
    <property type="match status" value="1"/>
</dbReference>
<evidence type="ECO:0000313" key="2">
    <source>
        <dbReference type="EMBL" id="KAK3513280.1"/>
    </source>
</evidence>
<dbReference type="Gene3D" id="2.60.40.10">
    <property type="entry name" value="Immunoglobulins"/>
    <property type="match status" value="5"/>
</dbReference>
<feature type="domain" description="Fibronectin type-III" evidence="1">
    <location>
        <begin position="374"/>
        <end position="458"/>
    </location>
</feature>
<evidence type="ECO:0000313" key="3">
    <source>
        <dbReference type="Proteomes" id="UP001274896"/>
    </source>
</evidence>
<dbReference type="PROSITE" id="PS50853">
    <property type="entry name" value="FN3"/>
    <property type="match status" value="4"/>
</dbReference>
<dbReference type="CDD" id="cd00063">
    <property type="entry name" value="FN3"/>
    <property type="match status" value="4"/>
</dbReference>
<feature type="domain" description="Fibronectin type-III" evidence="1">
    <location>
        <begin position="201"/>
        <end position="289"/>
    </location>
</feature>
<evidence type="ECO:0000259" key="1">
    <source>
        <dbReference type="PROSITE" id="PS50853"/>
    </source>
</evidence>
<protein>
    <recommendedName>
        <fullName evidence="1">Fibronectin type-III domain-containing protein</fullName>
    </recommendedName>
</protein>
<accession>A0AAE0Q4L3</accession>
<dbReference type="SMART" id="SM00060">
    <property type="entry name" value="FN3"/>
    <property type="match status" value="5"/>
</dbReference>
<name>A0AAE0Q4L3_9TELE</name>
<dbReference type="EMBL" id="JAUCMX010000022">
    <property type="protein sequence ID" value="KAK3513280.1"/>
    <property type="molecule type" value="Genomic_DNA"/>
</dbReference>
<sequence>MVRFNIKLILRHHDITVSVFTVTSKSITVRWSGQSDANSYKLTATPKNSREQPVFTQFSGSTVMGSVNSLSPNTVYTVRVEAMDSSVNVLSSAETEETTGDSSNALFKDNVAPEVPSIVQAYSNHSNSITVEFGEVSGATAYILRAENNDGFFSESVVYGSPSTIFNLSAYTDYTLTVMSRNSGGHSQPSYSVKARTVLVAPALHSMSPTQDSIVVSWDPVENAVQYTLNISTEESDTWLQVNTSQTNMTFNNLDPGVTYCIKATAWDLNSIPGDAITICQITLPCPPDSVEVDEPSVGNCSVTWTSVPRVEYYMVYVNRDDGAEEQCNTTNTICWFHCDCGYTYMTTVFVHNMAGSSPPGPILNYTTVKAPCAPEILNLTQVSSSDVHVLWRAPNKQANYTVIAFGSAGNRTCSSTTTSCSITNLPCGATYEVSVYATTTVGSSLPSYSIPMETGTCCPSGVRLYRMVNSTLRVSWRGSDSVNGYLAELYGNSANYTCRPVLGVSSCDIDSVLCGDTYSVVVAPLTLQGSKVVFCPRKLYSGEILEK</sequence>
<comment type="caution">
    <text evidence="2">The sequence shown here is derived from an EMBL/GenBank/DDBJ whole genome shotgun (WGS) entry which is preliminary data.</text>
</comment>
<dbReference type="InterPro" id="IPR003961">
    <property type="entry name" value="FN3_dom"/>
</dbReference>
<dbReference type="SUPFAM" id="SSF49265">
    <property type="entry name" value="Fibronectin type III"/>
    <property type="match status" value="4"/>
</dbReference>
<dbReference type="PANTHER" id="PTHR47135:SF1">
    <property type="entry name" value="FIBRONECTIN TYPE III DOMAIN-CONTAINING PROTEIN 7"/>
    <property type="match status" value="1"/>
</dbReference>
<dbReference type="AlphaFoldDB" id="A0AAE0Q4L3"/>
<dbReference type="InterPro" id="IPR036116">
    <property type="entry name" value="FN3_sf"/>
</dbReference>
<proteinExistence type="predicted"/>
<dbReference type="Proteomes" id="UP001274896">
    <property type="component" value="Unassembled WGS sequence"/>
</dbReference>
<gene>
    <name evidence="2" type="ORF">QTP70_009805</name>
</gene>
<dbReference type="InterPro" id="IPR013783">
    <property type="entry name" value="Ig-like_fold"/>
</dbReference>
<reference evidence="2" key="1">
    <citation type="submission" date="2023-06" db="EMBL/GenBank/DDBJ databases">
        <title>Male Hemibagrus guttatus genome.</title>
        <authorList>
            <person name="Bian C."/>
        </authorList>
    </citation>
    <scope>NUCLEOTIDE SEQUENCE</scope>
    <source>
        <strain evidence="2">Male_cb2023</strain>
        <tissue evidence="2">Muscle</tissue>
    </source>
</reference>
<dbReference type="Pfam" id="PF00041">
    <property type="entry name" value="fn3"/>
    <property type="match status" value="3"/>
</dbReference>
<feature type="domain" description="Fibronectin type-III" evidence="1">
    <location>
        <begin position="115"/>
        <end position="200"/>
    </location>
</feature>
<feature type="domain" description="Fibronectin type-III" evidence="1">
    <location>
        <begin position="11"/>
        <end position="102"/>
    </location>
</feature>
<organism evidence="2 3">
    <name type="scientific">Hemibagrus guttatus</name>
    <dbReference type="NCBI Taxonomy" id="175788"/>
    <lineage>
        <taxon>Eukaryota</taxon>
        <taxon>Metazoa</taxon>
        <taxon>Chordata</taxon>
        <taxon>Craniata</taxon>
        <taxon>Vertebrata</taxon>
        <taxon>Euteleostomi</taxon>
        <taxon>Actinopterygii</taxon>
        <taxon>Neopterygii</taxon>
        <taxon>Teleostei</taxon>
        <taxon>Ostariophysi</taxon>
        <taxon>Siluriformes</taxon>
        <taxon>Bagridae</taxon>
        <taxon>Hemibagrus</taxon>
    </lineage>
</organism>